<proteinExistence type="predicted"/>
<name>A0A5B0KNR8_9PROT</name>
<sequence length="40" mass="4557">MCIAKDEPSFGRVGVDYFENEEATVKLHLCILTKQAYLHS</sequence>
<dbReference type="EMBL" id="VEWN01000018">
    <property type="protein sequence ID" value="KAA1053058.1"/>
    <property type="molecule type" value="Genomic_DNA"/>
</dbReference>
<dbReference type="AlphaFoldDB" id="A0A5B0KNR8"/>
<organism evidence="1 2">
    <name type="scientific">Azospirillum argentinense</name>
    <dbReference type="NCBI Taxonomy" id="2970906"/>
    <lineage>
        <taxon>Bacteria</taxon>
        <taxon>Pseudomonadati</taxon>
        <taxon>Pseudomonadota</taxon>
        <taxon>Alphaproteobacteria</taxon>
        <taxon>Rhodospirillales</taxon>
        <taxon>Azospirillaceae</taxon>
        <taxon>Azospirillum</taxon>
    </lineage>
</organism>
<accession>A0A5B0KNR8</accession>
<gene>
    <name evidence="1" type="ORF">FH063_003254</name>
</gene>
<dbReference type="Proteomes" id="UP000325333">
    <property type="component" value="Unassembled WGS sequence"/>
</dbReference>
<protein>
    <submittedName>
        <fullName evidence="1">Uncharacterized protein</fullName>
    </submittedName>
</protein>
<evidence type="ECO:0000313" key="2">
    <source>
        <dbReference type="Proteomes" id="UP000325333"/>
    </source>
</evidence>
<evidence type="ECO:0000313" key="1">
    <source>
        <dbReference type="EMBL" id="KAA1053058.1"/>
    </source>
</evidence>
<comment type="caution">
    <text evidence="1">The sequence shown here is derived from an EMBL/GenBank/DDBJ whole genome shotgun (WGS) entry which is preliminary data.</text>
</comment>
<reference evidence="1 2" key="1">
    <citation type="submission" date="2019-07" db="EMBL/GenBank/DDBJ databases">
        <title>Genome sequencing of the stress-tolerant strain Azospirillum brasilense Az19.</title>
        <authorList>
            <person name="Maroniche G.A."/>
            <person name="Garcia J.E."/>
            <person name="Pagnussat L."/>
            <person name="Amenta M."/>
            <person name="Creus C.M."/>
        </authorList>
    </citation>
    <scope>NUCLEOTIDE SEQUENCE [LARGE SCALE GENOMIC DNA]</scope>
    <source>
        <strain evidence="1 2">Az19</strain>
    </source>
</reference>